<proteinExistence type="predicted"/>
<dbReference type="EMBL" id="LAQT01000034">
    <property type="protein sequence ID" value="KPC49897.1"/>
    <property type="molecule type" value="Genomic_DNA"/>
</dbReference>
<dbReference type="InterPro" id="IPR001761">
    <property type="entry name" value="Peripla_BP/Lac1_sug-bd_dom"/>
</dbReference>
<dbReference type="SMART" id="SM00354">
    <property type="entry name" value="HTH_LACI"/>
    <property type="match status" value="1"/>
</dbReference>
<dbReference type="Pfam" id="PF00356">
    <property type="entry name" value="LacI"/>
    <property type="match status" value="1"/>
</dbReference>
<dbReference type="InterPro" id="IPR010982">
    <property type="entry name" value="Lambda_DNA-bd_dom_sf"/>
</dbReference>
<keyword evidence="3" id="KW-0804">Transcription</keyword>
<reference evidence="5 6" key="1">
    <citation type="submission" date="2015-07" db="EMBL/GenBank/DDBJ databases">
        <title>Draft genome sequence of the Amantichitinum ursilacus IGB-41, a new chitin-degrading bacterium.</title>
        <authorList>
            <person name="Kirstahler P."/>
            <person name="Guenther M."/>
            <person name="Grumaz C."/>
            <person name="Rupp S."/>
            <person name="Zibek S."/>
            <person name="Sohn K."/>
        </authorList>
    </citation>
    <scope>NUCLEOTIDE SEQUENCE [LARGE SCALE GENOMIC DNA]</scope>
    <source>
        <strain evidence="5 6">IGB-41</strain>
    </source>
</reference>
<evidence type="ECO:0000256" key="2">
    <source>
        <dbReference type="ARBA" id="ARBA00023125"/>
    </source>
</evidence>
<dbReference type="CDD" id="cd06267">
    <property type="entry name" value="PBP1_LacI_sugar_binding-like"/>
    <property type="match status" value="1"/>
</dbReference>
<dbReference type="Gene3D" id="1.10.260.40">
    <property type="entry name" value="lambda repressor-like DNA-binding domains"/>
    <property type="match status" value="1"/>
</dbReference>
<dbReference type="InterPro" id="IPR028082">
    <property type="entry name" value="Peripla_BP_I"/>
</dbReference>
<gene>
    <name evidence="5" type="primary">degA_2</name>
    <name evidence="5" type="ORF">WG78_19165</name>
</gene>
<evidence type="ECO:0000256" key="3">
    <source>
        <dbReference type="ARBA" id="ARBA00023163"/>
    </source>
</evidence>
<evidence type="ECO:0000256" key="1">
    <source>
        <dbReference type="ARBA" id="ARBA00023015"/>
    </source>
</evidence>
<dbReference type="Proteomes" id="UP000037939">
    <property type="component" value="Unassembled WGS sequence"/>
</dbReference>
<feature type="domain" description="HTH lacI-type" evidence="4">
    <location>
        <begin position="31"/>
        <end position="85"/>
    </location>
</feature>
<sequence length="364" mass="39893">MTTQNDDFLHAVAAAPAESTLAHADGFPGVVTMNDVAAAAGLSRTTVSKFFNGSETLKPATRERIERACRELHYVPDLHAVSLVKGRSNLIGVILPFIAEPFFGKVLQIMEREAARGGMQIVIQASNNDPKREAAALMTLRAMKVNGIIVTPIESNANRALFAALQKEMRIIFLDAYFDEDCHFVMNDNRQSIGLMVNYLLSRGVRPAYLGTPRIANPSRPERLAGYQEAMLQAGETPQVIPVDVEAPTWQFESFAYEQLLAWCGQGGLRDGGVGAIMCATDRMAFGAAKALRKFGKQPGKDMLVAGHDNLDIGEYLEPQLTTVHQDIEQIGQTAIHFMLQESAPVGGYFQKRFPGRLVIRESA</sequence>
<dbReference type="GO" id="GO:0003700">
    <property type="term" value="F:DNA-binding transcription factor activity"/>
    <property type="evidence" value="ECO:0007669"/>
    <property type="project" value="TreeGrafter"/>
</dbReference>
<keyword evidence="1" id="KW-0805">Transcription regulation</keyword>
<dbReference type="CDD" id="cd01392">
    <property type="entry name" value="HTH_LacI"/>
    <property type="match status" value="1"/>
</dbReference>
<accession>A0A0N0XGK5</accession>
<dbReference type="InterPro" id="IPR000843">
    <property type="entry name" value="HTH_LacI"/>
</dbReference>
<dbReference type="STRING" id="857265.WG78_19165"/>
<name>A0A0N0XGK5_9NEIS</name>
<protein>
    <submittedName>
        <fullName evidence="5">HTH-type transcriptional regulator DegA</fullName>
    </submittedName>
</protein>
<dbReference type="Pfam" id="PF00532">
    <property type="entry name" value="Peripla_BP_1"/>
    <property type="match status" value="1"/>
</dbReference>
<dbReference type="OrthoDB" id="269117at2"/>
<dbReference type="AlphaFoldDB" id="A0A0N0XGK5"/>
<dbReference type="GO" id="GO:0000976">
    <property type="term" value="F:transcription cis-regulatory region binding"/>
    <property type="evidence" value="ECO:0007669"/>
    <property type="project" value="TreeGrafter"/>
</dbReference>
<dbReference type="RefSeq" id="WP_053939420.1">
    <property type="nucleotide sequence ID" value="NZ_LAQT01000034.1"/>
</dbReference>
<dbReference type="Gene3D" id="3.40.50.2300">
    <property type="match status" value="2"/>
</dbReference>
<dbReference type="PROSITE" id="PS50932">
    <property type="entry name" value="HTH_LACI_2"/>
    <property type="match status" value="1"/>
</dbReference>
<evidence type="ECO:0000313" key="6">
    <source>
        <dbReference type="Proteomes" id="UP000037939"/>
    </source>
</evidence>
<evidence type="ECO:0000259" key="4">
    <source>
        <dbReference type="PROSITE" id="PS50932"/>
    </source>
</evidence>
<keyword evidence="6" id="KW-1185">Reference proteome</keyword>
<dbReference type="PANTHER" id="PTHR30146:SF109">
    <property type="entry name" value="HTH-TYPE TRANSCRIPTIONAL REGULATOR GALS"/>
    <property type="match status" value="1"/>
</dbReference>
<dbReference type="SUPFAM" id="SSF47413">
    <property type="entry name" value="lambda repressor-like DNA-binding domains"/>
    <property type="match status" value="1"/>
</dbReference>
<organism evidence="5 6">
    <name type="scientific">Amantichitinum ursilacus</name>
    <dbReference type="NCBI Taxonomy" id="857265"/>
    <lineage>
        <taxon>Bacteria</taxon>
        <taxon>Pseudomonadati</taxon>
        <taxon>Pseudomonadota</taxon>
        <taxon>Betaproteobacteria</taxon>
        <taxon>Neisseriales</taxon>
        <taxon>Chitinibacteraceae</taxon>
        <taxon>Amantichitinum</taxon>
    </lineage>
</organism>
<dbReference type="SUPFAM" id="SSF53822">
    <property type="entry name" value="Periplasmic binding protein-like I"/>
    <property type="match status" value="1"/>
</dbReference>
<comment type="caution">
    <text evidence="5">The sequence shown here is derived from an EMBL/GenBank/DDBJ whole genome shotgun (WGS) entry which is preliminary data.</text>
</comment>
<dbReference type="PANTHER" id="PTHR30146">
    <property type="entry name" value="LACI-RELATED TRANSCRIPTIONAL REPRESSOR"/>
    <property type="match status" value="1"/>
</dbReference>
<evidence type="ECO:0000313" key="5">
    <source>
        <dbReference type="EMBL" id="KPC49897.1"/>
    </source>
</evidence>
<keyword evidence="2" id="KW-0238">DNA-binding</keyword>